<comment type="pathway">
    <text evidence="4">Sphingolipid metabolism.</text>
</comment>
<keyword evidence="5" id="KW-0812">Transmembrane</keyword>
<keyword evidence="8" id="KW-0746">Sphingolipid metabolism</keyword>
<evidence type="ECO:0000313" key="19">
    <source>
        <dbReference type="Proteomes" id="UP001412239"/>
    </source>
</evidence>
<dbReference type="EMBL" id="LN891051">
    <property type="protein sequence ID" value="CUS10264.1"/>
    <property type="molecule type" value="Genomic_DNA"/>
</dbReference>
<dbReference type="Gene3D" id="6.10.140.2150">
    <property type="match status" value="1"/>
</dbReference>
<evidence type="ECO:0000256" key="9">
    <source>
        <dbReference type="ARBA" id="ARBA00022989"/>
    </source>
</evidence>
<evidence type="ECO:0000256" key="2">
    <source>
        <dbReference type="ARBA" id="ARBA00004389"/>
    </source>
</evidence>
<sequence length="587" mass="63687">MAGSSRVPVSLRSFASSKKVAVKSSSFLVLNLDLFRNIVFAFFILRHFRRAVRKLRGRGVFGTLVDFYSAVRRYSYGVFLNFPGIRSKVQSQVDEALKKLEDRLVPKGPGVTRYLALPKEGMTELQVKEELKKYDIADSLLFSTRRFGGIQADVIFDARLSEMEHVSWEEGKVSGAVYHGGDDLLNLQSEASRIFSISNPMHPDIFPGVRKMEAEIVAMVLAMFNAPSGAGGITTSGGTESILMACLSARTKAYVERGVSEPEIIVPSTAHAGFDKAGHYFGLAVHRVAVDPVTLKVDLKAVSRLVNYNTVLIAGSAPNFPHGIIDDIVGLNKIALRRRIPLHVDACLGSFLIPFLEKAGYPTEPFDFRVKGVTSVSCDTHKYGFAPKGSSVVLFRTKKLRSYGYFVSAAWPGGIYASPSLAGSRAGSLIAGTWASLMSQGENGYTNSCRDIVGAAKEIESGIRERLHPDLYILGEPMVSVVAFSSKTLNMYEVADELSSLGWHLNALQDPPALHIACTRPTVSAVEKFLKDLEKAVQSVKLRGEGEPGSKAAIGETTALYGVAGSLPNKSVINAMATGFIDTLYKA</sequence>
<keyword evidence="6" id="KW-0256">Endoplasmic reticulum</keyword>
<evidence type="ECO:0000256" key="12">
    <source>
        <dbReference type="ARBA" id="ARBA00023239"/>
    </source>
</evidence>
<evidence type="ECO:0000256" key="4">
    <source>
        <dbReference type="ARBA" id="ARBA00004991"/>
    </source>
</evidence>
<dbReference type="GO" id="GO:0019752">
    <property type="term" value="P:carboxylic acid metabolic process"/>
    <property type="evidence" value="ECO:0007669"/>
    <property type="project" value="InterPro"/>
</dbReference>
<dbReference type="InterPro" id="IPR002129">
    <property type="entry name" value="PyrdxlP-dep_de-COase"/>
</dbReference>
<dbReference type="PANTHER" id="PTHR42735:SF6">
    <property type="entry name" value="SPHINGOSINE-1-PHOSPHATE LYASE 1"/>
    <property type="match status" value="1"/>
</dbReference>
<comment type="similarity">
    <text evidence="13">Belongs to the group II decarboxylase family. Sphingosine-1-phosphate lyase subfamily.</text>
</comment>
<comment type="cofactor">
    <cofactor evidence="1 16 17">
        <name>pyridoxal 5'-phosphate</name>
        <dbReference type="ChEBI" id="CHEBI:597326"/>
    </cofactor>
</comment>
<dbReference type="SUPFAM" id="SSF53383">
    <property type="entry name" value="PLP-dependent transferases"/>
    <property type="match status" value="1"/>
</dbReference>
<dbReference type="Pfam" id="PF00282">
    <property type="entry name" value="Pyridoxal_deC"/>
    <property type="match status" value="1"/>
</dbReference>
<evidence type="ECO:0000256" key="15">
    <source>
        <dbReference type="ARBA" id="ARBA00042568"/>
    </source>
</evidence>
<dbReference type="AlphaFoldDB" id="A0A292PT10"/>
<proteinExistence type="inferred from homology"/>
<keyword evidence="7 16" id="KW-0663">Pyridoxal phosphate</keyword>
<keyword evidence="11" id="KW-0472">Membrane</keyword>
<comment type="pathway">
    <text evidence="3">Lipid metabolism; sphingolipid metabolism.</text>
</comment>
<evidence type="ECO:0000256" key="17">
    <source>
        <dbReference type="RuleBase" id="RU000382"/>
    </source>
</evidence>
<evidence type="ECO:0000313" key="18">
    <source>
        <dbReference type="EMBL" id="CUS10264.1"/>
    </source>
</evidence>
<evidence type="ECO:0000256" key="11">
    <source>
        <dbReference type="ARBA" id="ARBA00023136"/>
    </source>
</evidence>
<comment type="subcellular location">
    <subcellularLocation>
        <location evidence="2">Endoplasmic reticulum membrane</location>
        <topology evidence="2">Single-pass membrane protein</topology>
    </subcellularLocation>
</comment>
<evidence type="ECO:0000256" key="8">
    <source>
        <dbReference type="ARBA" id="ARBA00022919"/>
    </source>
</evidence>
<evidence type="ECO:0000256" key="14">
    <source>
        <dbReference type="ARBA" id="ARBA00038965"/>
    </source>
</evidence>
<keyword evidence="10" id="KW-0443">Lipid metabolism</keyword>
<dbReference type="InterPro" id="IPR015422">
    <property type="entry name" value="PyrdxlP-dep_Trfase_small"/>
</dbReference>
<dbReference type="Gene3D" id="3.40.640.10">
    <property type="entry name" value="Type I PLP-dependent aspartate aminotransferase-like (Major domain)"/>
    <property type="match status" value="1"/>
</dbReference>
<keyword evidence="19" id="KW-1185">Reference proteome</keyword>
<dbReference type="InterPro" id="IPR015421">
    <property type="entry name" value="PyrdxlP-dep_Trfase_major"/>
</dbReference>
<evidence type="ECO:0000256" key="1">
    <source>
        <dbReference type="ARBA" id="ARBA00001933"/>
    </source>
</evidence>
<keyword evidence="9" id="KW-1133">Transmembrane helix</keyword>
<dbReference type="InterPro" id="IPR015424">
    <property type="entry name" value="PyrdxlP-dep_Trfase"/>
</dbReference>
<dbReference type="InterPro" id="IPR050477">
    <property type="entry name" value="GrpII_AminoAcid_Decarb"/>
</dbReference>
<dbReference type="GO" id="GO:0030170">
    <property type="term" value="F:pyridoxal phosphate binding"/>
    <property type="evidence" value="ECO:0007669"/>
    <property type="project" value="InterPro"/>
</dbReference>
<dbReference type="PANTHER" id="PTHR42735">
    <property type="match status" value="1"/>
</dbReference>
<dbReference type="FunFam" id="3.40.640.10:FF:000020">
    <property type="entry name" value="sphingosine-1-phosphate lyase 1"/>
    <property type="match status" value="1"/>
</dbReference>
<organism evidence="18 19">
    <name type="scientific">Tuber aestivum</name>
    <name type="common">summer truffle</name>
    <dbReference type="NCBI Taxonomy" id="59557"/>
    <lineage>
        <taxon>Eukaryota</taxon>
        <taxon>Fungi</taxon>
        <taxon>Dikarya</taxon>
        <taxon>Ascomycota</taxon>
        <taxon>Pezizomycotina</taxon>
        <taxon>Pezizomycetes</taxon>
        <taxon>Pezizales</taxon>
        <taxon>Tuberaceae</taxon>
        <taxon>Tuber</taxon>
    </lineage>
</organism>
<evidence type="ECO:0000256" key="13">
    <source>
        <dbReference type="ARBA" id="ARBA00038302"/>
    </source>
</evidence>
<dbReference type="GO" id="GO:0005789">
    <property type="term" value="C:endoplasmic reticulum membrane"/>
    <property type="evidence" value="ECO:0007669"/>
    <property type="project" value="UniProtKB-SubCell"/>
</dbReference>
<feature type="modified residue" description="N6-(pyridoxal phosphate)lysine" evidence="16">
    <location>
        <position position="382"/>
    </location>
</feature>
<gene>
    <name evidence="18" type="ORF">GSTUAT00005634001</name>
</gene>
<evidence type="ECO:0000256" key="7">
    <source>
        <dbReference type="ARBA" id="ARBA00022898"/>
    </source>
</evidence>
<evidence type="ECO:0000256" key="16">
    <source>
        <dbReference type="PIRSR" id="PIRSR602129-50"/>
    </source>
</evidence>
<dbReference type="Gene3D" id="3.90.1150.10">
    <property type="entry name" value="Aspartate Aminotransferase, domain 1"/>
    <property type="match status" value="1"/>
</dbReference>
<reference evidence="18" key="1">
    <citation type="submission" date="2015-10" db="EMBL/GenBank/DDBJ databases">
        <authorList>
            <person name="Regsiter A."/>
            <person name="william w."/>
        </authorList>
    </citation>
    <scope>NUCLEOTIDE SEQUENCE</scope>
    <source>
        <strain evidence="18">Montdore</strain>
    </source>
</reference>
<evidence type="ECO:0000256" key="3">
    <source>
        <dbReference type="ARBA" id="ARBA00004760"/>
    </source>
</evidence>
<name>A0A292PT10_9PEZI</name>
<evidence type="ECO:0000256" key="5">
    <source>
        <dbReference type="ARBA" id="ARBA00022692"/>
    </source>
</evidence>
<evidence type="ECO:0000256" key="10">
    <source>
        <dbReference type="ARBA" id="ARBA00023098"/>
    </source>
</evidence>
<dbReference type="Proteomes" id="UP001412239">
    <property type="component" value="Unassembled WGS sequence"/>
</dbReference>
<protein>
    <recommendedName>
        <fullName evidence="14">sphinganine-1-phosphate aldolase</fullName>
        <ecNumber evidence="14">4.1.2.27</ecNumber>
    </recommendedName>
    <alternativeName>
        <fullName evidence="15">Sphingosine-1-phosphate aldolase</fullName>
    </alternativeName>
</protein>
<dbReference type="GO" id="GO:0030149">
    <property type="term" value="P:sphingolipid catabolic process"/>
    <property type="evidence" value="ECO:0007669"/>
    <property type="project" value="TreeGrafter"/>
</dbReference>
<keyword evidence="12 17" id="KW-0456">Lyase</keyword>
<accession>A0A292PT10</accession>
<dbReference type="GO" id="GO:0008117">
    <property type="term" value="F:sphinganine-1-phosphate aldolase activity"/>
    <property type="evidence" value="ECO:0007669"/>
    <property type="project" value="UniProtKB-EC"/>
</dbReference>
<evidence type="ECO:0000256" key="6">
    <source>
        <dbReference type="ARBA" id="ARBA00022824"/>
    </source>
</evidence>
<dbReference type="EC" id="4.1.2.27" evidence="14"/>